<reference evidence="2 3" key="1">
    <citation type="journal article" date="2018" name="G3 (Bethesda)">
        <title>A High-Quality Reference Genome for the Invasive Mosquitofish Gambusia affinis Using a Chicago Library.</title>
        <authorList>
            <person name="Hoffberg S.L."/>
            <person name="Troendle N.J."/>
            <person name="Glenn T.C."/>
            <person name="Mahmud O."/>
            <person name="Louha S."/>
            <person name="Chalopin D."/>
            <person name="Bennetzen J.L."/>
            <person name="Mauricio R."/>
        </authorList>
    </citation>
    <scope>NUCLEOTIDE SEQUENCE [LARGE SCALE GENOMIC DNA]</scope>
    <source>
        <strain evidence="2">NE01/NJP1002.9</strain>
        <tissue evidence="2">Muscle</tissue>
    </source>
</reference>
<evidence type="ECO:0000313" key="3">
    <source>
        <dbReference type="Proteomes" id="UP000250572"/>
    </source>
</evidence>
<protein>
    <submittedName>
        <fullName evidence="2">Uncharacterized protein</fullName>
    </submittedName>
</protein>
<sequence length="229" mass="24735">MGRRLGRAQTGPDAAHVSGTAQGLLNVTHAAVQRRLSEPVAMETMRCTDDSFHFYQHLDPAAASGSVLFLTACSESSSPFHRSAAEKLHSAAAIRPPRCAVPLEHLSHLMLQIQDGHLRPSPREPLLGNTLPALLRCTASGRWRLPTDLGSSWCSAPTGEEGTRTFNLLTAESKLELVAMAVKTPLRDCNEPLTSPVTHRPLCLSTVMAARGLMTRPLMSSSLWLQSAV</sequence>
<keyword evidence="3" id="KW-1185">Reference proteome</keyword>
<dbReference type="EMBL" id="NHOQ01002355">
    <property type="protein sequence ID" value="PWA17984.1"/>
    <property type="molecule type" value="Genomic_DNA"/>
</dbReference>
<comment type="caution">
    <text evidence="2">The sequence shown here is derived from an EMBL/GenBank/DDBJ whole genome shotgun (WGS) entry which is preliminary data.</text>
</comment>
<evidence type="ECO:0000313" key="2">
    <source>
        <dbReference type="EMBL" id="PWA17984.1"/>
    </source>
</evidence>
<evidence type="ECO:0000256" key="1">
    <source>
        <dbReference type="SAM" id="MobiDB-lite"/>
    </source>
</evidence>
<organism evidence="2 3">
    <name type="scientific">Gambusia affinis</name>
    <name type="common">Western mosquitofish</name>
    <name type="synonym">Heterandria affinis</name>
    <dbReference type="NCBI Taxonomy" id="33528"/>
    <lineage>
        <taxon>Eukaryota</taxon>
        <taxon>Metazoa</taxon>
        <taxon>Chordata</taxon>
        <taxon>Craniata</taxon>
        <taxon>Vertebrata</taxon>
        <taxon>Euteleostomi</taxon>
        <taxon>Actinopterygii</taxon>
        <taxon>Neopterygii</taxon>
        <taxon>Teleostei</taxon>
        <taxon>Neoteleostei</taxon>
        <taxon>Acanthomorphata</taxon>
        <taxon>Ovalentaria</taxon>
        <taxon>Atherinomorphae</taxon>
        <taxon>Cyprinodontiformes</taxon>
        <taxon>Poeciliidae</taxon>
        <taxon>Poeciliinae</taxon>
        <taxon>Gambusia</taxon>
    </lineage>
</organism>
<gene>
    <name evidence="2" type="ORF">CCH79_00003943</name>
</gene>
<feature type="region of interest" description="Disordered" evidence="1">
    <location>
        <begin position="1"/>
        <end position="20"/>
    </location>
</feature>
<dbReference type="Proteomes" id="UP000250572">
    <property type="component" value="Unassembled WGS sequence"/>
</dbReference>
<accession>A0A315V3N5</accession>
<dbReference type="AlphaFoldDB" id="A0A315V3N5"/>
<proteinExistence type="predicted"/>
<name>A0A315V3N5_GAMAF</name>